<reference evidence="1 2" key="1">
    <citation type="submission" date="2016-10" db="EMBL/GenBank/DDBJ databases">
        <authorList>
            <person name="de Groot N.N."/>
        </authorList>
    </citation>
    <scope>NUCLEOTIDE SEQUENCE [LARGE SCALE GENOMIC DNA]</scope>
    <source>
        <strain evidence="1 2">DSM 25186</strain>
    </source>
</reference>
<dbReference type="OrthoDB" id="9763453at2"/>
<dbReference type="AlphaFoldDB" id="A0A1G9NBP3"/>
<dbReference type="RefSeq" id="WP_143017384.1">
    <property type="nucleotide sequence ID" value="NZ_FNFO01000008.1"/>
</dbReference>
<evidence type="ECO:0000313" key="2">
    <source>
        <dbReference type="Proteomes" id="UP000198510"/>
    </source>
</evidence>
<protein>
    <submittedName>
        <fullName evidence="1">Uncharacterized protein</fullName>
    </submittedName>
</protein>
<keyword evidence="2" id="KW-1185">Reference proteome</keyword>
<sequence length="75" mass="8445">MQKHFLVLACTALCCVSYSQQRVAEYDCGPIETFIPVVDSAHSTLEGQAEGILLKNRYYQCLYHPGEQAFQIVAF</sequence>
<accession>A0A1G9NBP3</accession>
<dbReference type="Proteomes" id="UP000198510">
    <property type="component" value="Unassembled WGS sequence"/>
</dbReference>
<proteinExistence type="predicted"/>
<evidence type="ECO:0000313" key="1">
    <source>
        <dbReference type="EMBL" id="SDL83882.1"/>
    </source>
</evidence>
<dbReference type="EMBL" id="FNFO01000008">
    <property type="protein sequence ID" value="SDL83882.1"/>
    <property type="molecule type" value="Genomic_DNA"/>
</dbReference>
<name>A0A1G9NBP3_9BACT</name>
<organism evidence="1 2">
    <name type="scientific">Catalinimonas alkaloidigena</name>
    <dbReference type="NCBI Taxonomy" id="1075417"/>
    <lineage>
        <taxon>Bacteria</taxon>
        <taxon>Pseudomonadati</taxon>
        <taxon>Bacteroidota</taxon>
        <taxon>Cytophagia</taxon>
        <taxon>Cytophagales</taxon>
        <taxon>Catalimonadaceae</taxon>
        <taxon>Catalinimonas</taxon>
    </lineage>
</organism>
<gene>
    <name evidence="1" type="ORF">SAMN05421823_108241</name>
</gene>